<dbReference type="RefSeq" id="WP_208673774.1">
    <property type="nucleotide sequence ID" value="NZ_CP030139.2"/>
</dbReference>
<gene>
    <name evidence="3" type="ORF">DOP62_11205</name>
</gene>
<dbReference type="SUPFAM" id="SSF52540">
    <property type="entry name" value="P-loop containing nucleoside triphosphate hydrolases"/>
    <property type="match status" value="1"/>
</dbReference>
<organism evidence="3 4">
    <name type="scientific">Synechococcus elongatus PCC 11801</name>
    <dbReference type="NCBI Taxonomy" id="2219813"/>
    <lineage>
        <taxon>Bacteria</taxon>
        <taxon>Bacillati</taxon>
        <taxon>Cyanobacteriota</taxon>
        <taxon>Cyanophyceae</taxon>
        <taxon>Synechococcales</taxon>
        <taxon>Synechococcaceae</taxon>
        <taxon>Synechococcus</taxon>
    </lineage>
</organism>
<dbReference type="GO" id="GO:0005525">
    <property type="term" value="F:GTP binding"/>
    <property type="evidence" value="ECO:0007669"/>
    <property type="project" value="InterPro"/>
</dbReference>
<keyword evidence="1" id="KW-0460">Magnesium</keyword>
<dbReference type="AlphaFoldDB" id="A0AAN1QPX3"/>
<accession>A0AAN1QPX3</accession>
<evidence type="ECO:0000259" key="2">
    <source>
        <dbReference type="Pfam" id="PF01926"/>
    </source>
</evidence>
<dbReference type="GO" id="GO:0005829">
    <property type="term" value="C:cytosol"/>
    <property type="evidence" value="ECO:0007669"/>
    <property type="project" value="TreeGrafter"/>
</dbReference>
<dbReference type="EMBL" id="CP030139">
    <property type="protein sequence ID" value="AZB73206.1"/>
    <property type="molecule type" value="Genomic_DNA"/>
</dbReference>
<dbReference type="GO" id="GO:0030488">
    <property type="term" value="P:tRNA methylation"/>
    <property type="evidence" value="ECO:0007669"/>
    <property type="project" value="TreeGrafter"/>
</dbReference>
<dbReference type="InterPro" id="IPR006073">
    <property type="entry name" value="GTP-bd"/>
</dbReference>
<dbReference type="GO" id="GO:0002098">
    <property type="term" value="P:tRNA wobble uridine modification"/>
    <property type="evidence" value="ECO:0007669"/>
    <property type="project" value="TreeGrafter"/>
</dbReference>
<evidence type="ECO:0000313" key="4">
    <source>
        <dbReference type="Proteomes" id="UP000267249"/>
    </source>
</evidence>
<dbReference type="Pfam" id="PF01926">
    <property type="entry name" value="MMR_HSR1"/>
    <property type="match status" value="1"/>
</dbReference>
<evidence type="ECO:0000256" key="1">
    <source>
        <dbReference type="ARBA" id="ARBA00022842"/>
    </source>
</evidence>
<feature type="domain" description="G" evidence="2">
    <location>
        <begin position="282"/>
        <end position="378"/>
    </location>
</feature>
<dbReference type="Gene3D" id="3.40.50.300">
    <property type="entry name" value="P-loop containing nucleotide triphosphate hydrolases"/>
    <property type="match status" value="1"/>
</dbReference>
<dbReference type="InterPro" id="IPR027417">
    <property type="entry name" value="P-loop_NTPase"/>
</dbReference>
<protein>
    <submittedName>
        <fullName evidence="3">GTPase</fullName>
    </submittedName>
</protein>
<name>A0AAN1QPX3_SYNEL</name>
<dbReference type="PANTHER" id="PTHR42714:SF2">
    <property type="entry name" value="TRNA MODIFICATION GTPASE GTPBP3, MITOCHONDRIAL"/>
    <property type="match status" value="1"/>
</dbReference>
<reference evidence="3 4" key="1">
    <citation type="journal article" date="2018" name="Sci. Rep.">
        <title>Genome Features and Biochemical Characteristics of a Robust, Fast Growing and Naturally Transformable Cyanobacterium Synechococcus elongatus PCC 11801 Isolated from India.</title>
        <authorList>
            <person name="Jaiswal D."/>
            <person name="Sengupta A."/>
            <person name="Sohoni S."/>
            <person name="Sengupta S."/>
            <person name="Phadnavis A.G."/>
            <person name="Pakrasi H.B."/>
            <person name="Wangikar P.P."/>
        </authorList>
    </citation>
    <scope>NUCLEOTIDE SEQUENCE [LARGE SCALE GENOMIC DNA]</scope>
    <source>
        <strain evidence="3 4">PCC 11801</strain>
    </source>
</reference>
<proteinExistence type="predicted"/>
<dbReference type="Proteomes" id="UP000267249">
    <property type="component" value="Chromosome"/>
</dbReference>
<evidence type="ECO:0000313" key="3">
    <source>
        <dbReference type="EMBL" id="AZB73206.1"/>
    </source>
</evidence>
<sequence>MMRLTPLQWTVLAIPPALLLTGLVGAAAWQLHNWHLTWLWPCFFLGFWGWRWLLVRWTQPTAVERSPVAEILPLESDRDAQARDLLQRVLAASRTDRPFWEDWPGFWQRCLELVQGVARIYHPEVEYPLLNIQVLQAYRLVRDTVDDLDRWLQNYGPLLDRLTIAQAYQAYRWSLKAAPWLKRAQQVWEAAQWLLHPAWAIAREATREASDRTNQALFANLGQQMREAALENLWQRSLELYRGQPLPTAIAAPESALSASLLDQVQQWQADTQVVESAPLRFLLIGRTGAGKSSLINALFQTETATVDCLPSTPEIQTYDWQLESGDRLQLLDSPGYEQAGRSDLWEQVLAAATTADAVVLLTPATDPALASDRRCLQDLQSRRPDLPLLVGMTHSDRLRPWAEWQPPYDWQQGDRPKEIAIREAVAYRQTALADFTECVLPLANANGSRPSWNLEAIAAALLQHCPEASQIRLAAHLRDRQLRADLITATIQHHQQHLQRQQDLTGALKRPVLGLLAQLLQQDPRVGVLLADRLPLEDLPQVIAELQLASELLPLLSGDRPLTLTSELGTIWPLLNQQRGDLQTFSTALLAHYQSATSLVGSLNLKPIDH</sequence>
<dbReference type="PANTHER" id="PTHR42714">
    <property type="entry name" value="TRNA MODIFICATION GTPASE GTPBP3"/>
    <property type="match status" value="1"/>
</dbReference>